<evidence type="ECO:0000313" key="2">
    <source>
        <dbReference type="Proteomes" id="UP000193870"/>
    </source>
</evidence>
<dbReference type="STRING" id="315423.SAMN04488020_10511"/>
<dbReference type="EMBL" id="FWFV01000005">
    <property type="protein sequence ID" value="SLN44999.1"/>
    <property type="molecule type" value="Genomic_DNA"/>
</dbReference>
<dbReference type="Proteomes" id="UP000193870">
    <property type="component" value="Unassembled WGS sequence"/>
</dbReference>
<proteinExistence type="predicted"/>
<evidence type="ECO:0000313" key="1">
    <source>
        <dbReference type="EMBL" id="SLN44999.1"/>
    </source>
</evidence>
<name>A0A1Y5SP51_9RHOB</name>
<sequence length="39" mass="4186">MHPTNGTDKDGLMNRTGQILREATAASDPEALLLFLVGM</sequence>
<gene>
    <name evidence="1" type="ORF">PAM7066_01956</name>
</gene>
<accession>A0A1Y5SP51</accession>
<keyword evidence="2" id="KW-1185">Reference proteome</keyword>
<organism evidence="1 2">
    <name type="scientific">Palleronia marisminoris</name>
    <dbReference type="NCBI Taxonomy" id="315423"/>
    <lineage>
        <taxon>Bacteria</taxon>
        <taxon>Pseudomonadati</taxon>
        <taxon>Pseudomonadota</taxon>
        <taxon>Alphaproteobacteria</taxon>
        <taxon>Rhodobacterales</taxon>
        <taxon>Roseobacteraceae</taxon>
        <taxon>Palleronia</taxon>
    </lineage>
</organism>
<reference evidence="1 2" key="1">
    <citation type="submission" date="2017-03" db="EMBL/GenBank/DDBJ databases">
        <authorList>
            <person name="Afonso C.L."/>
            <person name="Miller P.J."/>
            <person name="Scott M.A."/>
            <person name="Spackman E."/>
            <person name="Goraichik I."/>
            <person name="Dimitrov K.M."/>
            <person name="Suarez D.L."/>
            <person name="Swayne D.E."/>
        </authorList>
    </citation>
    <scope>NUCLEOTIDE SEQUENCE [LARGE SCALE GENOMIC DNA]</scope>
    <source>
        <strain evidence="1 2">CECT 7066</strain>
    </source>
</reference>
<dbReference type="AlphaFoldDB" id="A0A1Y5SP51"/>
<protein>
    <submittedName>
        <fullName evidence="1">Uncharacterized protein</fullName>
    </submittedName>
</protein>